<dbReference type="EMBL" id="BARV01031410">
    <property type="protein sequence ID" value="GAI37340.1"/>
    <property type="molecule type" value="Genomic_DNA"/>
</dbReference>
<comment type="caution">
    <text evidence="1">The sequence shown here is derived from an EMBL/GenBank/DDBJ whole genome shotgun (WGS) entry which is preliminary data.</text>
</comment>
<name>X1PE86_9ZZZZ</name>
<proteinExistence type="predicted"/>
<accession>X1PE86</accession>
<dbReference type="AlphaFoldDB" id="X1PE86"/>
<protein>
    <submittedName>
        <fullName evidence="1">Uncharacterized protein</fullName>
    </submittedName>
</protein>
<gene>
    <name evidence="1" type="ORF">S06H3_49710</name>
</gene>
<dbReference type="Gene3D" id="3.30.420.380">
    <property type="match status" value="1"/>
</dbReference>
<organism evidence="1">
    <name type="scientific">marine sediment metagenome</name>
    <dbReference type="NCBI Taxonomy" id="412755"/>
    <lineage>
        <taxon>unclassified sequences</taxon>
        <taxon>metagenomes</taxon>
        <taxon>ecological metagenomes</taxon>
    </lineage>
</organism>
<sequence>MEPQNYLGIYISRDTATVVCLALIGRGEKVLGCFSVSVEEQEQANLQVLAGLIAQGCAQRKLGFSEVTVALDCAMFMQHSVHSEFNDPKQIAATIRFDTEEALATDITNVALAFEIASAGQAGSELNVFTAQQKILSEVLLSLQQHNFDPVTI</sequence>
<evidence type="ECO:0000313" key="1">
    <source>
        <dbReference type="EMBL" id="GAI37340.1"/>
    </source>
</evidence>
<reference evidence="1" key="1">
    <citation type="journal article" date="2014" name="Front. Microbiol.">
        <title>High frequency of phylogenetically diverse reductive dehalogenase-homologous genes in deep subseafloor sedimentary metagenomes.</title>
        <authorList>
            <person name="Kawai M."/>
            <person name="Futagami T."/>
            <person name="Toyoda A."/>
            <person name="Takaki Y."/>
            <person name="Nishi S."/>
            <person name="Hori S."/>
            <person name="Arai W."/>
            <person name="Tsubouchi T."/>
            <person name="Morono Y."/>
            <person name="Uchiyama I."/>
            <person name="Ito T."/>
            <person name="Fujiyama A."/>
            <person name="Inagaki F."/>
            <person name="Takami H."/>
        </authorList>
    </citation>
    <scope>NUCLEOTIDE SEQUENCE</scope>
    <source>
        <strain evidence="1">Expedition CK06-06</strain>
    </source>
</reference>
<feature type="non-terminal residue" evidence="1">
    <location>
        <position position="153"/>
    </location>
</feature>